<keyword evidence="7" id="KW-1185">Reference proteome</keyword>
<evidence type="ECO:0000313" key="6">
    <source>
        <dbReference type="EMBL" id="SDY28153.1"/>
    </source>
</evidence>
<evidence type="ECO:0000256" key="2">
    <source>
        <dbReference type="ARBA" id="ARBA00023015"/>
    </source>
</evidence>
<dbReference type="OrthoDB" id="311420at2157"/>
<evidence type="ECO:0000313" key="7">
    <source>
        <dbReference type="Proteomes" id="UP000199079"/>
    </source>
</evidence>
<protein>
    <submittedName>
        <fullName evidence="6">Iron (Metal) dependent repressor, DtxR family</fullName>
    </submittedName>
</protein>
<dbReference type="SMART" id="SM00529">
    <property type="entry name" value="HTH_DTXR"/>
    <property type="match status" value="1"/>
</dbReference>
<dbReference type="GO" id="GO:0003677">
    <property type="term" value="F:DNA binding"/>
    <property type="evidence" value="ECO:0007669"/>
    <property type="project" value="UniProtKB-KW"/>
</dbReference>
<dbReference type="RefSeq" id="WP_021074870.1">
    <property type="nucleotide sequence ID" value="NZ_AP017558.1"/>
</dbReference>
<dbReference type="GO" id="GO:0046983">
    <property type="term" value="F:protein dimerization activity"/>
    <property type="evidence" value="ECO:0007669"/>
    <property type="project" value="InterPro"/>
</dbReference>
<dbReference type="SUPFAM" id="SSF47979">
    <property type="entry name" value="Iron-dependent repressor protein, dimerization domain"/>
    <property type="match status" value="1"/>
</dbReference>
<dbReference type="GeneID" id="43839153"/>
<dbReference type="InterPro" id="IPR036421">
    <property type="entry name" value="Fe_dep_repressor_sf"/>
</dbReference>
<dbReference type="Pfam" id="PF01325">
    <property type="entry name" value="Fe_dep_repress"/>
    <property type="match status" value="1"/>
</dbReference>
<name>A0A1H3IJZ0_9EURY</name>
<evidence type="ECO:0000256" key="3">
    <source>
        <dbReference type="ARBA" id="ARBA00023125"/>
    </source>
</evidence>
<evidence type="ECO:0000256" key="4">
    <source>
        <dbReference type="ARBA" id="ARBA00023163"/>
    </source>
</evidence>
<feature type="domain" description="HTH dtxR-type" evidence="5">
    <location>
        <begin position="1"/>
        <end position="62"/>
    </location>
</feature>
<dbReference type="InterPro" id="IPR050536">
    <property type="entry name" value="DtxR_MntR_Metal-Reg"/>
</dbReference>
<proteinExistence type="inferred from homology"/>
<dbReference type="InterPro" id="IPR022687">
    <property type="entry name" value="HTH_DTXR"/>
</dbReference>
<dbReference type="PROSITE" id="PS50944">
    <property type="entry name" value="HTH_DTXR"/>
    <property type="match status" value="1"/>
</dbReference>
<dbReference type="Gene3D" id="1.10.10.10">
    <property type="entry name" value="Winged helix-like DNA-binding domain superfamily/Winged helix DNA-binding domain"/>
    <property type="match status" value="1"/>
</dbReference>
<keyword evidence="3" id="KW-0238">DNA-binding</keyword>
<accession>A0A1H3IJZ0</accession>
<keyword evidence="2" id="KW-0805">Transcription regulation</keyword>
<dbReference type="AlphaFoldDB" id="A0A1H3IJZ0"/>
<organism evidence="6 7">
    <name type="scientific">Halopenitus persicus</name>
    <dbReference type="NCBI Taxonomy" id="1048396"/>
    <lineage>
        <taxon>Archaea</taxon>
        <taxon>Methanobacteriati</taxon>
        <taxon>Methanobacteriota</taxon>
        <taxon>Stenosarchaea group</taxon>
        <taxon>Halobacteria</taxon>
        <taxon>Halobacteriales</taxon>
        <taxon>Haloferacaceae</taxon>
        <taxon>Halopenitus</taxon>
    </lineage>
</organism>
<dbReference type="PANTHER" id="PTHR33238">
    <property type="entry name" value="IRON (METAL) DEPENDENT REPRESSOR, DTXR FAMILY"/>
    <property type="match status" value="1"/>
</dbReference>
<dbReference type="Proteomes" id="UP000199079">
    <property type="component" value="Unassembled WGS sequence"/>
</dbReference>
<keyword evidence="4" id="KW-0804">Transcription</keyword>
<dbReference type="InterPro" id="IPR001367">
    <property type="entry name" value="Fe_dep_repressor"/>
</dbReference>
<dbReference type="InterPro" id="IPR036388">
    <property type="entry name" value="WH-like_DNA-bd_sf"/>
</dbReference>
<dbReference type="InterPro" id="IPR022689">
    <property type="entry name" value="Iron_dep_repressor"/>
</dbReference>
<evidence type="ECO:0000259" key="5">
    <source>
        <dbReference type="PROSITE" id="PS50944"/>
    </source>
</evidence>
<dbReference type="SUPFAM" id="SSF46785">
    <property type="entry name" value="Winged helix' DNA-binding domain"/>
    <property type="match status" value="1"/>
</dbReference>
<dbReference type="Pfam" id="PF02742">
    <property type="entry name" value="Fe_dep_repr_C"/>
    <property type="match status" value="1"/>
</dbReference>
<dbReference type="PANTHER" id="PTHR33238:SF7">
    <property type="entry name" value="IRON-DEPENDENT TRANSCRIPTIONAL REGULATOR"/>
    <property type="match status" value="1"/>
</dbReference>
<evidence type="ECO:0000256" key="1">
    <source>
        <dbReference type="ARBA" id="ARBA00007871"/>
    </source>
</evidence>
<sequence length="143" mass="15646">MNTADQYLKTIYLIQNQEDGPASTGSIADALDVSPASANEMIGKLEERGLADHEKYKGVKLSEEGIVRARDALQTYCIIERFLANVLGVEEFRAEARQLEAVIDDTVADRLDTIIDREPECPDCFDAEADACACLEAAFEGAD</sequence>
<dbReference type="InterPro" id="IPR036390">
    <property type="entry name" value="WH_DNA-bd_sf"/>
</dbReference>
<dbReference type="GO" id="GO:0046914">
    <property type="term" value="F:transition metal ion binding"/>
    <property type="evidence" value="ECO:0007669"/>
    <property type="project" value="InterPro"/>
</dbReference>
<reference evidence="7" key="1">
    <citation type="submission" date="2016-10" db="EMBL/GenBank/DDBJ databases">
        <authorList>
            <person name="Varghese N."/>
            <person name="Submissions S."/>
        </authorList>
    </citation>
    <scope>NUCLEOTIDE SEQUENCE [LARGE SCALE GENOMIC DNA]</scope>
    <source>
        <strain evidence="7">DC30,IBRC 10041,KCTC 4046</strain>
    </source>
</reference>
<comment type="similarity">
    <text evidence="1">Belongs to the DtxR/MntR family.</text>
</comment>
<gene>
    <name evidence="6" type="ORF">SAMN05216564_104161</name>
</gene>
<dbReference type="EMBL" id="FNPC01000004">
    <property type="protein sequence ID" value="SDY28153.1"/>
    <property type="molecule type" value="Genomic_DNA"/>
</dbReference>
<dbReference type="GO" id="GO:0003700">
    <property type="term" value="F:DNA-binding transcription factor activity"/>
    <property type="evidence" value="ECO:0007669"/>
    <property type="project" value="InterPro"/>
</dbReference>